<dbReference type="InterPro" id="IPR012862">
    <property type="entry name" value="DUF1635"/>
</dbReference>
<keyword evidence="1" id="KW-0175">Coiled coil</keyword>
<dbReference type="EMBL" id="JAATIQ010000069">
    <property type="protein sequence ID" value="KAF4388916.1"/>
    <property type="molecule type" value="Genomic_DNA"/>
</dbReference>
<evidence type="ECO:0000313" key="2">
    <source>
        <dbReference type="EMBL" id="KAF4388916.1"/>
    </source>
</evidence>
<dbReference type="PANTHER" id="PTHR33431:SF12">
    <property type="entry name" value="HIGH MOBILITY GROUP BOX PROTEIN, PUTATIVE (DUF1635)-RELATED"/>
    <property type="match status" value="1"/>
</dbReference>
<evidence type="ECO:0000313" key="3">
    <source>
        <dbReference type="Proteomes" id="UP000583929"/>
    </source>
</evidence>
<sequence>MYSCPLSSDSRERIIESLKDKLVCTMLELESAKKELKQEKEKTQKVARKFLHLNKVALQEKYEAQKQRDEVRNLLHILIKASTSSDYDNISINTAHTQPYYAATATAEAPTLTSSSSSTTRLEKQPQVVGMEIISNSRSRRSRMRKRMSDNESFVCNSLIEEGIYDKPLPKKGRLLQAVVEAGPLLQTLLIAPLPQWNNPPTPITTLPMPLPVFQDSIIANLPY</sequence>
<proteinExistence type="predicted"/>
<keyword evidence="3" id="KW-1185">Reference proteome</keyword>
<reference evidence="2 3" key="1">
    <citation type="journal article" date="2020" name="bioRxiv">
        <title>Sequence and annotation of 42 cannabis genomes reveals extensive copy number variation in cannabinoid synthesis and pathogen resistance genes.</title>
        <authorList>
            <person name="Mckernan K.J."/>
            <person name="Helbert Y."/>
            <person name="Kane L.T."/>
            <person name="Ebling H."/>
            <person name="Zhang L."/>
            <person name="Liu B."/>
            <person name="Eaton Z."/>
            <person name="Mclaughlin S."/>
            <person name="Kingan S."/>
            <person name="Baybayan P."/>
            <person name="Concepcion G."/>
            <person name="Jordan M."/>
            <person name="Riva A."/>
            <person name="Barbazuk W."/>
            <person name="Harkins T."/>
        </authorList>
    </citation>
    <scope>NUCLEOTIDE SEQUENCE [LARGE SCALE GENOMIC DNA]</scope>
    <source>
        <strain evidence="3">cv. Jamaican Lion 4</strain>
        <tissue evidence="2">Leaf</tissue>
    </source>
</reference>
<accession>A0A7J6H131</accession>
<dbReference type="Proteomes" id="UP000583929">
    <property type="component" value="Unassembled WGS sequence"/>
</dbReference>
<dbReference type="Pfam" id="PF07795">
    <property type="entry name" value="DUF1635"/>
    <property type="match status" value="1"/>
</dbReference>
<comment type="caution">
    <text evidence="2">The sequence shown here is derived from an EMBL/GenBank/DDBJ whole genome shotgun (WGS) entry which is preliminary data.</text>
</comment>
<gene>
    <name evidence="2" type="ORF">G4B88_019098</name>
</gene>
<name>A0A7J6H131_CANSA</name>
<feature type="coiled-coil region" evidence="1">
    <location>
        <begin position="15"/>
        <end position="49"/>
    </location>
</feature>
<dbReference type="PANTHER" id="PTHR33431">
    <property type="entry name" value="ENABLED-LIKE PROTEIN (DUF1635)"/>
    <property type="match status" value="1"/>
</dbReference>
<evidence type="ECO:0000256" key="1">
    <source>
        <dbReference type="SAM" id="Coils"/>
    </source>
</evidence>
<dbReference type="AlphaFoldDB" id="A0A7J6H131"/>
<organism evidence="2 3">
    <name type="scientific">Cannabis sativa</name>
    <name type="common">Hemp</name>
    <name type="synonym">Marijuana</name>
    <dbReference type="NCBI Taxonomy" id="3483"/>
    <lineage>
        <taxon>Eukaryota</taxon>
        <taxon>Viridiplantae</taxon>
        <taxon>Streptophyta</taxon>
        <taxon>Embryophyta</taxon>
        <taxon>Tracheophyta</taxon>
        <taxon>Spermatophyta</taxon>
        <taxon>Magnoliopsida</taxon>
        <taxon>eudicotyledons</taxon>
        <taxon>Gunneridae</taxon>
        <taxon>Pentapetalae</taxon>
        <taxon>rosids</taxon>
        <taxon>fabids</taxon>
        <taxon>Rosales</taxon>
        <taxon>Cannabaceae</taxon>
        <taxon>Cannabis</taxon>
    </lineage>
</organism>
<protein>
    <submittedName>
        <fullName evidence="2">Uncharacterized protein</fullName>
    </submittedName>
</protein>